<dbReference type="InterPro" id="IPR050238">
    <property type="entry name" value="DNA_Rep/Repair_Clamp_Loader"/>
</dbReference>
<gene>
    <name evidence="9" type="ORF">WL1483_3585</name>
</gene>
<dbReference type="KEGG" id="asr:WL1483_3585"/>
<proteinExistence type="predicted"/>
<comment type="catalytic activity">
    <reaction evidence="7">
        <text>DNA(n) + a 2'-deoxyribonucleoside 5'-triphosphate = DNA(n+1) + diphosphate</text>
        <dbReference type="Rhea" id="RHEA:22508"/>
        <dbReference type="Rhea" id="RHEA-COMP:17339"/>
        <dbReference type="Rhea" id="RHEA-COMP:17340"/>
        <dbReference type="ChEBI" id="CHEBI:33019"/>
        <dbReference type="ChEBI" id="CHEBI:61560"/>
        <dbReference type="ChEBI" id="CHEBI:173112"/>
        <dbReference type="EC" id="2.7.7.7"/>
    </reaction>
</comment>
<dbReference type="PANTHER" id="PTHR11669">
    <property type="entry name" value="REPLICATION FACTOR C / DNA POLYMERASE III GAMMA-TAU SUBUNIT"/>
    <property type="match status" value="1"/>
</dbReference>
<dbReference type="Pfam" id="PF13177">
    <property type="entry name" value="DNA_pol3_delta2"/>
    <property type="match status" value="1"/>
</dbReference>
<dbReference type="InterPro" id="IPR008921">
    <property type="entry name" value="DNA_pol3_clamp-load_cplx_C"/>
</dbReference>
<sequence length="315" mass="35246">MYPWLIPQWHSLLDVARAGRLGHAWLLLGDEGLGKEQLADALAQRHLCQQLQDENPCGHCHACQLMAKGHHPDLGRVSREGKSIGVDQIRTLCQRLGESPQLGRGKVVIIEQAQRMTEAAANALLKTLEEPAGNSLILLLASQSSRLLPTILSRCNKHLCPIPPESLTLRWLEEQGIRATPSQVRLCQGAPLRVKAYLEEGGDDERRSLFEQLCRLSLHPVELPELASRIATDLERHLPWLQLLIGDALKLQAHCTSDQLAMPDLVTPLSELAERHSSEQLLHAQETLLRVRETCQPGQLVNPTIHLHKWLGHWL</sequence>
<dbReference type="InterPro" id="IPR004622">
    <property type="entry name" value="DNA_pol_HolB"/>
</dbReference>
<protein>
    <recommendedName>
        <fullName evidence="2">DNA polymerase III subunit delta'</fullName>
        <ecNumber evidence="1">2.7.7.7</ecNumber>
    </recommendedName>
</protein>
<dbReference type="RefSeq" id="WP_060586097.1">
    <property type="nucleotide sequence ID" value="NZ_CP013067.1"/>
</dbReference>
<dbReference type="AlphaFoldDB" id="A0A0S2SMV7"/>
<evidence type="ECO:0000256" key="7">
    <source>
        <dbReference type="ARBA" id="ARBA00049244"/>
    </source>
</evidence>
<dbReference type="InterPro" id="IPR015199">
    <property type="entry name" value="DNA_pol_III_delta_C"/>
</dbReference>
<dbReference type="EC" id="2.7.7.7" evidence="1"/>
<dbReference type="EMBL" id="CP013067">
    <property type="protein sequence ID" value="ALP43004.1"/>
    <property type="molecule type" value="Genomic_DNA"/>
</dbReference>
<keyword evidence="5" id="KW-0235">DNA replication</keyword>
<evidence type="ECO:0000313" key="9">
    <source>
        <dbReference type="EMBL" id="ALP43004.1"/>
    </source>
</evidence>
<dbReference type="Pfam" id="PF09115">
    <property type="entry name" value="DNApol3-delta_C"/>
    <property type="match status" value="1"/>
</dbReference>
<dbReference type="InterPro" id="IPR027417">
    <property type="entry name" value="P-loop_NTPase"/>
</dbReference>
<reference evidence="10" key="1">
    <citation type="submission" date="2015-10" db="EMBL/GenBank/DDBJ databases">
        <title>Complete Genome Sequence of Aeromonas schubertii strain WL1483.</title>
        <authorList>
            <person name="Liu L."/>
        </authorList>
    </citation>
    <scope>NUCLEOTIDE SEQUENCE [LARGE SCALE GENOMIC DNA]</scope>
    <source>
        <strain evidence="10">WL1483</strain>
    </source>
</reference>
<keyword evidence="3" id="KW-0808">Transferase</keyword>
<dbReference type="GO" id="GO:0009360">
    <property type="term" value="C:DNA polymerase III complex"/>
    <property type="evidence" value="ECO:0007669"/>
    <property type="project" value="InterPro"/>
</dbReference>
<dbReference type="NCBIfam" id="TIGR00678">
    <property type="entry name" value="holB"/>
    <property type="match status" value="1"/>
</dbReference>
<dbReference type="GO" id="GO:0008408">
    <property type="term" value="F:3'-5' exonuclease activity"/>
    <property type="evidence" value="ECO:0007669"/>
    <property type="project" value="InterPro"/>
</dbReference>
<keyword evidence="4" id="KW-0548">Nucleotidyltransferase</keyword>
<evidence type="ECO:0000256" key="3">
    <source>
        <dbReference type="ARBA" id="ARBA00022679"/>
    </source>
</evidence>
<evidence type="ECO:0000313" key="10">
    <source>
        <dbReference type="Proteomes" id="UP000058114"/>
    </source>
</evidence>
<dbReference type="PANTHER" id="PTHR11669:SF8">
    <property type="entry name" value="DNA POLYMERASE III SUBUNIT DELTA"/>
    <property type="match status" value="1"/>
</dbReference>
<evidence type="ECO:0000256" key="5">
    <source>
        <dbReference type="ARBA" id="ARBA00022705"/>
    </source>
</evidence>
<feature type="domain" description="DNA polymerase III delta subunit C-terminal" evidence="8">
    <location>
        <begin position="204"/>
        <end position="314"/>
    </location>
</feature>
<dbReference type="SUPFAM" id="SSF48019">
    <property type="entry name" value="post-AAA+ oligomerization domain-like"/>
    <property type="match status" value="1"/>
</dbReference>
<dbReference type="GO" id="GO:0003677">
    <property type="term" value="F:DNA binding"/>
    <property type="evidence" value="ECO:0007669"/>
    <property type="project" value="InterPro"/>
</dbReference>
<dbReference type="GO" id="GO:0003887">
    <property type="term" value="F:DNA-directed DNA polymerase activity"/>
    <property type="evidence" value="ECO:0007669"/>
    <property type="project" value="UniProtKB-KW"/>
</dbReference>
<evidence type="ECO:0000256" key="4">
    <source>
        <dbReference type="ARBA" id="ARBA00022695"/>
    </source>
</evidence>
<dbReference type="Proteomes" id="UP000058114">
    <property type="component" value="Chromosome"/>
</dbReference>
<name>A0A0S2SMV7_9GAMM</name>
<evidence type="ECO:0000256" key="2">
    <source>
        <dbReference type="ARBA" id="ARBA00014363"/>
    </source>
</evidence>
<dbReference type="Gene3D" id="3.40.50.300">
    <property type="entry name" value="P-loop containing nucleotide triphosphate hydrolases"/>
    <property type="match status" value="1"/>
</dbReference>
<keyword evidence="6" id="KW-0239">DNA-directed DNA polymerase</keyword>
<accession>A0A0S2SMV7</accession>
<dbReference type="Gene3D" id="1.20.272.10">
    <property type="match status" value="1"/>
</dbReference>
<reference evidence="9 10" key="2">
    <citation type="journal article" date="2016" name="Genome Announc.">
        <title>Complete Genome Sequence of the Highly Virulent Aeromonas schubertii Strain WL1483, Isolated from Diseased Snakehead Fish (Channa argus) in China.</title>
        <authorList>
            <person name="Liu L."/>
            <person name="Li N."/>
            <person name="Zhang D."/>
            <person name="Fu X."/>
            <person name="Shi C."/>
            <person name="Lin Q."/>
            <person name="Hao G."/>
        </authorList>
    </citation>
    <scope>NUCLEOTIDE SEQUENCE [LARGE SCALE GENOMIC DNA]</scope>
    <source>
        <strain evidence="9 10">WL1483</strain>
    </source>
</reference>
<evidence type="ECO:0000256" key="6">
    <source>
        <dbReference type="ARBA" id="ARBA00022932"/>
    </source>
</evidence>
<evidence type="ECO:0000256" key="1">
    <source>
        <dbReference type="ARBA" id="ARBA00012417"/>
    </source>
</evidence>
<dbReference type="GO" id="GO:0006261">
    <property type="term" value="P:DNA-templated DNA replication"/>
    <property type="evidence" value="ECO:0007669"/>
    <property type="project" value="TreeGrafter"/>
</dbReference>
<dbReference type="PATRIC" id="fig|652.5.peg.2202"/>
<organism evidence="9 10">
    <name type="scientific">Aeromonas schubertii</name>
    <dbReference type="NCBI Taxonomy" id="652"/>
    <lineage>
        <taxon>Bacteria</taxon>
        <taxon>Pseudomonadati</taxon>
        <taxon>Pseudomonadota</taxon>
        <taxon>Gammaproteobacteria</taxon>
        <taxon>Aeromonadales</taxon>
        <taxon>Aeromonadaceae</taxon>
        <taxon>Aeromonas</taxon>
    </lineage>
</organism>
<dbReference type="SUPFAM" id="SSF52540">
    <property type="entry name" value="P-loop containing nucleoside triphosphate hydrolases"/>
    <property type="match status" value="1"/>
</dbReference>
<evidence type="ECO:0000259" key="8">
    <source>
        <dbReference type="Pfam" id="PF09115"/>
    </source>
</evidence>